<keyword evidence="4" id="KW-0547">Nucleotide-binding</keyword>
<dbReference type="InterPro" id="IPR001645">
    <property type="entry name" value="Folylpolyglutamate_synth"/>
</dbReference>
<reference evidence="9 10" key="1">
    <citation type="submission" date="2021-06" db="EMBL/GenBank/DDBJ databases">
        <authorList>
            <person name="Sun Q."/>
            <person name="Li D."/>
        </authorList>
    </citation>
    <scope>NUCLEOTIDE SEQUENCE [LARGE SCALE GENOMIC DNA]</scope>
    <source>
        <strain evidence="9 10">MSJd-7</strain>
    </source>
</reference>
<dbReference type="EC" id="6.3.2.17" evidence="2"/>
<name>A0ABS6ER28_9FIRM</name>
<keyword evidence="3" id="KW-0436">Ligase</keyword>
<dbReference type="PROSITE" id="PS01012">
    <property type="entry name" value="FOLYLPOLYGLU_SYNT_2"/>
    <property type="match status" value="1"/>
</dbReference>
<evidence type="ECO:0000256" key="5">
    <source>
        <dbReference type="ARBA" id="ARBA00022840"/>
    </source>
</evidence>
<evidence type="ECO:0000313" key="10">
    <source>
        <dbReference type="Proteomes" id="UP000783588"/>
    </source>
</evidence>
<dbReference type="PANTHER" id="PTHR11136:SF0">
    <property type="entry name" value="DIHYDROFOLATE SYNTHETASE-RELATED"/>
    <property type="match status" value="1"/>
</dbReference>
<protein>
    <recommendedName>
        <fullName evidence="2">tetrahydrofolate synthase</fullName>
        <ecNumber evidence="2">6.3.2.17</ecNumber>
    </recommendedName>
    <alternativeName>
        <fullName evidence="6">Tetrahydrofolylpolyglutamate synthase</fullName>
    </alternativeName>
</protein>
<comment type="similarity">
    <text evidence="1">Belongs to the folylpolyglutamate synthase family.</text>
</comment>
<evidence type="ECO:0000259" key="8">
    <source>
        <dbReference type="PROSITE" id="PS51330"/>
    </source>
</evidence>
<keyword evidence="5" id="KW-0067">ATP-binding</keyword>
<dbReference type="RefSeq" id="WP_216469665.1">
    <property type="nucleotide sequence ID" value="NZ_JAHLQI010000002.1"/>
</dbReference>
<dbReference type="GO" id="GO:0004146">
    <property type="term" value="F:dihydrofolate reductase activity"/>
    <property type="evidence" value="ECO:0007669"/>
    <property type="project" value="UniProtKB-EC"/>
</dbReference>
<evidence type="ECO:0000256" key="3">
    <source>
        <dbReference type="ARBA" id="ARBA00022598"/>
    </source>
</evidence>
<keyword evidence="9" id="KW-0560">Oxidoreductase</keyword>
<dbReference type="InterPro" id="IPR013221">
    <property type="entry name" value="Mur_ligase_cen"/>
</dbReference>
<dbReference type="NCBIfam" id="TIGR01499">
    <property type="entry name" value="folC"/>
    <property type="match status" value="1"/>
</dbReference>
<dbReference type="PROSITE" id="PS51330">
    <property type="entry name" value="DHFR_2"/>
    <property type="match status" value="1"/>
</dbReference>
<evidence type="ECO:0000256" key="1">
    <source>
        <dbReference type="ARBA" id="ARBA00008276"/>
    </source>
</evidence>
<evidence type="ECO:0000256" key="7">
    <source>
        <dbReference type="ARBA" id="ARBA00047493"/>
    </source>
</evidence>
<dbReference type="InterPro" id="IPR001796">
    <property type="entry name" value="DHFR_dom"/>
</dbReference>
<comment type="catalytic activity">
    <reaction evidence="7">
        <text>(6S)-5,6,7,8-tetrahydrofolyl-(gamma-L-Glu)(n) + L-glutamate + ATP = (6S)-5,6,7,8-tetrahydrofolyl-(gamma-L-Glu)(n+1) + ADP + phosphate + H(+)</text>
        <dbReference type="Rhea" id="RHEA:10580"/>
        <dbReference type="Rhea" id="RHEA-COMP:14738"/>
        <dbReference type="Rhea" id="RHEA-COMP:14740"/>
        <dbReference type="ChEBI" id="CHEBI:15378"/>
        <dbReference type="ChEBI" id="CHEBI:29985"/>
        <dbReference type="ChEBI" id="CHEBI:30616"/>
        <dbReference type="ChEBI" id="CHEBI:43474"/>
        <dbReference type="ChEBI" id="CHEBI:141005"/>
        <dbReference type="ChEBI" id="CHEBI:456216"/>
        <dbReference type="EC" id="6.3.2.17"/>
    </reaction>
</comment>
<gene>
    <name evidence="9" type="ORF">KQI75_05180</name>
</gene>
<dbReference type="Pfam" id="PF00186">
    <property type="entry name" value="DHFR_1"/>
    <property type="match status" value="1"/>
</dbReference>
<accession>A0ABS6ER28</accession>
<dbReference type="InterPro" id="IPR004101">
    <property type="entry name" value="Mur_ligase_C"/>
</dbReference>
<comment type="caution">
    <text evidence="9">The sequence shown here is derived from an EMBL/GenBank/DDBJ whole genome shotgun (WGS) entry which is preliminary data.</text>
</comment>
<dbReference type="PROSITE" id="PS01011">
    <property type="entry name" value="FOLYLPOLYGLU_SYNT_1"/>
    <property type="match status" value="1"/>
</dbReference>
<dbReference type="PANTHER" id="PTHR11136">
    <property type="entry name" value="FOLYLPOLYGLUTAMATE SYNTHASE-RELATED"/>
    <property type="match status" value="1"/>
</dbReference>
<feature type="domain" description="DHFR" evidence="8">
    <location>
        <begin position="20"/>
        <end position="173"/>
    </location>
</feature>
<dbReference type="Pfam" id="PF02875">
    <property type="entry name" value="Mur_ligase_C"/>
    <property type="match status" value="1"/>
</dbReference>
<dbReference type="EMBL" id="JAHLQI010000002">
    <property type="protein sequence ID" value="MBU5490017.1"/>
    <property type="molecule type" value="Genomic_DNA"/>
</dbReference>
<dbReference type="CDD" id="cd00209">
    <property type="entry name" value="DHFR"/>
    <property type="match status" value="1"/>
</dbReference>
<dbReference type="Proteomes" id="UP000783588">
    <property type="component" value="Unassembled WGS sequence"/>
</dbReference>
<proteinExistence type="inferred from homology"/>
<evidence type="ECO:0000256" key="6">
    <source>
        <dbReference type="ARBA" id="ARBA00030592"/>
    </source>
</evidence>
<evidence type="ECO:0000256" key="4">
    <source>
        <dbReference type="ARBA" id="ARBA00022741"/>
    </source>
</evidence>
<evidence type="ECO:0000313" key="9">
    <source>
        <dbReference type="EMBL" id="MBU5490017.1"/>
    </source>
</evidence>
<dbReference type="Pfam" id="PF08245">
    <property type="entry name" value="Mur_ligase_M"/>
    <property type="match status" value="1"/>
</dbReference>
<keyword evidence="10" id="KW-1185">Reference proteome</keyword>
<evidence type="ECO:0000256" key="2">
    <source>
        <dbReference type="ARBA" id="ARBA00013025"/>
    </source>
</evidence>
<sequence>MTENMVCYTSRKKRTGENAMLALIAAFAQNRIIGRDGRIPWDIPEEKHRFRDLTMGHVIVMGRRTYEEIGVPLPGRETIVVSKTKNFDAPHCVTVPSLGAALEHAAGRDVFICGGARLYQEALPLADVLYLTEIHSAYAGDTQFPQWDEKAYSCVESQEVHGAIPYTFVTLRRRAMPYQQAREYIAGLTAQKGIILGLEPMKHLLARLGNPQNRYPIVHLAGTNGKGSTLTCIASILRAAGYRVGTYASPAVFEPRECWRVNETMISETDYALWMTKLIACCDDMRKNGEPVPTAFEMETVLAFAWMAQQNCDIAVVECGMGGREDATNIISTTAVSVLTSIGMDHMKFLGDTIQDIARAKGGIIKPQTPAVLQGQAPEVEREIRTICQQQNSPLTVVQGVSVTRADEKSVTFDYGEMQDVTVRLSGAVQAKNAATAIAAVQSLAQFPVTQQQIREGLLHTSWKGRMEQICDTPVLVIDGAHNPNAAKQLREEALRRWKAGGIVEIVGVLADKDFTEVGRLLAPLAKKIFTVTPNNPRALSAQDLAQCFRQFCDDVTPADSPAQAWQRAKQEQLPVLAFGSLSWLRELRDAVEEQT</sequence>
<dbReference type="InterPro" id="IPR018109">
    <property type="entry name" value="Folylpolyglutamate_synth_CS"/>
</dbReference>
<organism evidence="9 10">
    <name type="scientific">Butyricicoccus intestinisimiae</name>
    <dbReference type="NCBI Taxonomy" id="2841509"/>
    <lineage>
        <taxon>Bacteria</taxon>
        <taxon>Bacillati</taxon>
        <taxon>Bacillota</taxon>
        <taxon>Clostridia</taxon>
        <taxon>Eubacteriales</taxon>
        <taxon>Butyricicoccaceae</taxon>
        <taxon>Butyricicoccus</taxon>
    </lineage>
</organism>